<dbReference type="InterPro" id="IPR003594">
    <property type="entry name" value="HATPase_dom"/>
</dbReference>
<evidence type="ECO:0000256" key="7">
    <source>
        <dbReference type="SAM" id="Phobius"/>
    </source>
</evidence>
<keyword evidence="11" id="KW-1185">Reference proteome</keyword>
<feature type="compositionally biased region" description="Polar residues" evidence="6">
    <location>
        <begin position="591"/>
        <end position="612"/>
    </location>
</feature>
<dbReference type="SUPFAM" id="SSF55874">
    <property type="entry name" value="ATPase domain of HSP90 chaperone/DNA topoisomerase II/histidine kinase"/>
    <property type="match status" value="1"/>
</dbReference>
<dbReference type="InterPro" id="IPR001789">
    <property type="entry name" value="Sig_transdc_resp-reg_receiver"/>
</dbReference>
<dbReference type="Gene3D" id="3.30.565.10">
    <property type="entry name" value="Histidine kinase-like ATPase, C-terminal domain"/>
    <property type="match status" value="1"/>
</dbReference>
<reference evidence="10" key="1">
    <citation type="journal article" date="2022" name="New Phytol.">
        <title>Evolutionary transition to the ectomycorrhizal habit in the genomes of a hyperdiverse lineage of mushroom-forming fungi.</title>
        <authorList>
            <person name="Looney B."/>
            <person name="Miyauchi S."/>
            <person name="Morin E."/>
            <person name="Drula E."/>
            <person name="Courty P.E."/>
            <person name="Kohler A."/>
            <person name="Kuo A."/>
            <person name="LaButti K."/>
            <person name="Pangilinan J."/>
            <person name="Lipzen A."/>
            <person name="Riley R."/>
            <person name="Andreopoulos W."/>
            <person name="He G."/>
            <person name="Johnson J."/>
            <person name="Nolan M."/>
            <person name="Tritt A."/>
            <person name="Barry K.W."/>
            <person name="Grigoriev I.V."/>
            <person name="Nagy L.G."/>
            <person name="Hibbett D."/>
            <person name="Henrissat B."/>
            <person name="Matheny P.B."/>
            <person name="Labbe J."/>
            <person name="Martin F.M."/>
        </authorList>
    </citation>
    <scope>NUCLEOTIDE SEQUENCE</scope>
    <source>
        <strain evidence="10">BPL690</strain>
    </source>
</reference>
<feature type="transmembrane region" description="Helical" evidence="7">
    <location>
        <begin position="334"/>
        <end position="352"/>
    </location>
</feature>
<evidence type="ECO:0000256" key="3">
    <source>
        <dbReference type="ARBA" id="ARBA00022679"/>
    </source>
</evidence>
<dbReference type="InterPro" id="IPR004358">
    <property type="entry name" value="Sig_transdc_His_kin-like_C"/>
</dbReference>
<feature type="transmembrane region" description="Helical" evidence="7">
    <location>
        <begin position="274"/>
        <end position="299"/>
    </location>
</feature>
<dbReference type="Pfam" id="PF02518">
    <property type="entry name" value="HATPase_c"/>
    <property type="match status" value="1"/>
</dbReference>
<dbReference type="Proteomes" id="UP001203297">
    <property type="component" value="Unassembled WGS sequence"/>
</dbReference>
<dbReference type="GO" id="GO:0009927">
    <property type="term" value="F:histidine phosphotransfer kinase activity"/>
    <property type="evidence" value="ECO:0007669"/>
    <property type="project" value="TreeGrafter"/>
</dbReference>
<feature type="transmembrane region" description="Helical" evidence="7">
    <location>
        <begin position="311"/>
        <end position="329"/>
    </location>
</feature>
<feature type="domain" description="Response regulatory" evidence="9">
    <location>
        <begin position="913"/>
        <end position="1030"/>
    </location>
</feature>
<dbReference type="SUPFAM" id="SSF52172">
    <property type="entry name" value="CheY-like"/>
    <property type="match status" value="1"/>
</dbReference>
<dbReference type="CDD" id="cd17546">
    <property type="entry name" value="REC_hyHK_CKI1_RcsC-like"/>
    <property type="match status" value="1"/>
</dbReference>
<evidence type="ECO:0000256" key="4">
    <source>
        <dbReference type="ARBA" id="ARBA00022777"/>
    </source>
</evidence>
<keyword evidence="7" id="KW-1133">Transmembrane helix</keyword>
<keyword evidence="3" id="KW-0808">Transferase</keyword>
<feature type="region of interest" description="Disordered" evidence="6">
    <location>
        <begin position="734"/>
        <end position="779"/>
    </location>
</feature>
<keyword evidence="4" id="KW-0418">Kinase</keyword>
<evidence type="ECO:0000259" key="9">
    <source>
        <dbReference type="PROSITE" id="PS50110"/>
    </source>
</evidence>
<organism evidence="10 11">
    <name type="scientific">Multifurca ochricompacta</name>
    <dbReference type="NCBI Taxonomy" id="376703"/>
    <lineage>
        <taxon>Eukaryota</taxon>
        <taxon>Fungi</taxon>
        <taxon>Dikarya</taxon>
        <taxon>Basidiomycota</taxon>
        <taxon>Agaricomycotina</taxon>
        <taxon>Agaricomycetes</taxon>
        <taxon>Russulales</taxon>
        <taxon>Russulaceae</taxon>
        <taxon>Multifurca</taxon>
    </lineage>
</organism>
<evidence type="ECO:0000256" key="5">
    <source>
        <dbReference type="PROSITE-ProRule" id="PRU00169"/>
    </source>
</evidence>
<sequence>MDYRRHPLSPPSHRELSEKKSVEPISRHWSRHFSLDEPDSDLEAPVLPLPVAALDSTRQRAKATRIDGIRVHWARFRRRLGSDPSLATSIVEDPLVGKNVDFRADSHTGFPCEDEMEVDEVIVDRNWSDDIKSSVSLSEQNISLDRSGGLPIALSTDRDSVAMHTNGFWSLCTPLIILRWRLFPAIINFFSPKFPNKKSELHYVKENWFMHKSLAIWSSIFLLVNWAVNTALIPGPILLIDKIFFYGVAPACIFPVLVLVIYDWPRDRPITYQIILSISIWCWGSYSLLYMFLCGLYNPRFSLFSCGNRDFISMFYYVCAVPTVALFGLRQKRLSAVVCAVIWGSLAAAVTLPHRKRWTRNILDFVVFQGFLVCVHYMLETSERRLYILRDQLEVQFRATQNAQINERKAADSKRRLTSCQCGVVTQVRVPLNTALLAVQNMEASRIVPRAQEIEFKALEGSLSMMSKGAHFSNRMDSGRFESVSKPYSFHQVMRGLLVPLRLATDARHLELVTDLDPCIDKVARDAVHGARGLDPKTDRDQNGDGFVVGDETRLMQVVTNLASNACKFTPPGGRLSISTRLIVPACSHRNLSTVNSPKGEQNHEISGTRSGEMSDPPKLSARSLDRHNLSHAPQRDWIVVRIEVTDTGYGIPPQEMVQSKLFSAFNQTEQGKQQGGKGTGLGLALVRQIVKRSGGRLGVTSRVGKGSTFWVELPLGIGSQAIVPRAPVPLSLDDEELTHPQPQLHRRCGAGKNKYGPGQRGGSSNGGRSPTGSLRGSSAMHSLMEQGGLVEIGTKADGSPSVITRTIGDALALATTPEEEAENPADTMIQPSPLSLAPPALPFPGLQVLDAPEMPFQSPYTSDKLKEPQWPSPVLASSSETAGLQLYLRPQSPPITCSAPEELPRIVAPGLPVLVVDDDALTRTLMTRMLVRLGCRVATAENGEIALETVLGGSGGRFAVVFLDNQMPVMSGLSMIAKLRKAGRDDFVVGVTGNALLSDQEEYLEAGVDRVLTKPVLERSLRNMLTLASERLSARPTENVAMT</sequence>
<dbReference type="InterPro" id="IPR036890">
    <property type="entry name" value="HATPase_C_sf"/>
</dbReference>
<dbReference type="EMBL" id="WTXG01000047">
    <property type="protein sequence ID" value="KAI0296554.1"/>
    <property type="molecule type" value="Genomic_DNA"/>
</dbReference>
<feature type="modified residue" description="4-aspartylphosphate" evidence="5">
    <location>
        <position position="965"/>
    </location>
</feature>
<gene>
    <name evidence="10" type="ORF">B0F90DRAFT_1636279</name>
</gene>
<feature type="region of interest" description="Disordered" evidence="6">
    <location>
        <begin position="1"/>
        <end position="24"/>
    </location>
</feature>
<dbReference type="InterPro" id="IPR005467">
    <property type="entry name" value="His_kinase_dom"/>
</dbReference>
<accession>A0AAD4QK79</accession>
<dbReference type="GO" id="GO:0000155">
    <property type="term" value="F:phosphorelay sensor kinase activity"/>
    <property type="evidence" value="ECO:0007669"/>
    <property type="project" value="TreeGrafter"/>
</dbReference>
<dbReference type="PANTHER" id="PTHR43047">
    <property type="entry name" value="TWO-COMPONENT HISTIDINE PROTEIN KINASE"/>
    <property type="match status" value="1"/>
</dbReference>
<dbReference type="SMART" id="SM00448">
    <property type="entry name" value="REC"/>
    <property type="match status" value="1"/>
</dbReference>
<name>A0AAD4QK79_9AGAM</name>
<dbReference type="PROSITE" id="PS50110">
    <property type="entry name" value="RESPONSE_REGULATORY"/>
    <property type="match status" value="1"/>
</dbReference>
<comment type="catalytic activity">
    <reaction evidence="1">
        <text>ATP + protein L-histidine = ADP + protein N-phospho-L-histidine.</text>
        <dbReference type="EC" id="2.7.13.3"/>
    </reaction>
</comment>
<evidence type="ECO:0000256" key="2">
    <source>
        <dbReference type="ARBA" id="ARBA00012438"/>
    </source>
</evidence>
<feature type="domain" description="Histidine kinase" evidence="8">
    <location>
        <begin position="423"/>
        <end position="718"/>
    </location>
</feature>
<feature type="transmembrane region" description="Helical" evidence="7">
    <location>
        <begin position="243"/>
        <end position="262"/>
    </location>
</feature>
<proteinExistence type="predicted"/>
<dbReference type="PROSITE" id="PS50109">
    <property type="entry name" value="HIS_KIN"/>
    <property type="match status" value="1"/>
</dbReference>
<dbReference type="PRINTS" id="PR00344">
    <property type="entry name" value="BCTRLSENSOR"/>
</dbReference>
<dbReference type="InterPro" id="IPR011006">
    <property type="entry name" value="CheY-like_superfamily"/>
</dbReference>
<dbReference type="Gene3D" id="3.40.50.2300">
    <property type="match status" value="1"/>
</dbReference>
<keyword evidence="7" id="KW-0472">Membrane</keyword>
<dbReference type="GO" id="GO:0005886">
    <property type="term" value="C:plasma membrane"/>
    <property type="evidence" value="ECO:0007669"/>
    <property type="project" value="TreeGrafter"/>
</dbReference>
<evidence type="ECO:0000313" key="10">
    <source>
        <dbReference type="EMBL" id="KAI0296554.1"/>
    </source>
</evidence>
<feature type="region of interest" description="Disordered" evidence="6">
    <location>
        <begin position="591"/>
        <end position="623"/>
    </location>
</feature>
<comment type="caution">
    <text evidence="10">The sequence shown here is derived from an EMBL/GenBank/DDBJ whole genome shotgun (WGS) entry which is preliminary data.</text>
</comment>
<feature type="transmembrane region" description="Helical" evidence="7">
    <location>
        <begin position="214"/>
        <end position="237"/>
    </location>
</feature>
<keyword evidence="5" id="KW-0597">Phosphoprotein</keyword>
<keyword evidence="7" id="KW-0812">Transmembrane</keyword>
<evidence type="ECO:0000313" key="11">
    <source>
        <dbReference type="Proteomes" id="UP001203297"/>
    </source>
</evidence>
<evidence type="ECO:0000259" key="8">
    <source>
        <dbReference type="PROSITE" id="PS50109"/>
    </source>
</evidence>
<feature type="compositionally biased region" description="Basic and acidic residues" evidence="6">
    <location>
        <begin position="12"/>
        <end position="24"/>
    </location>
</feature>
<evidence type="ECO:0000256" key="1">
    <source>
        <dbReference type="ARBA" id="ARBA00000085"/>
    </source>
</evidence>
<dbReference type="Pfam" id="PF00072">
    <property type="entry name" value="Response_reg"/>
    <property type="match status" value="1"/>
</dbReference>
<protein>
    <recommendedName>
        <fullName evidence="2">histidine kinase</fullName>
        <ecNumber evidence="2">2.7.13.3</ecNumber>
    </recommendedName>
</protein>
<dbReference type="AlphaFoldDB" id="A0AAD4QK79"/>
<dbReference type="EC" id="2.7.13.3" evidence="2"/>
<dbReference type="SMART" id="SM00387">
    <property type="entry name" value="HATPase_c"/>
    <property type="match status" value="1"/>
</dbReference>
<evidence type="ECO:0000256" key="6">
    <source>
        <dbReference type="SAM" id="MobiDB-lite"/>
    </source>
</evidence>
<dbReference type="PANTHER" id="PTHR43047:SF66">
    <property type="entry name" value="HISKA"/>
    <property type="match status" value="1"/>
</dbReference>